<dbReference type="Proteomes" id="UP000682733">
    <property type="component" value="Unassembled WGS sequence"/>
</dbReference>
<protein>
    <submittedName>
        <fullName evidence="2">Uncharacterized protein</fullName>
    </submittedName>
</protein>
<organism evidence="2 3">
    <name type="scientific">Didymodactylos carnosus</name>
    <dbReference type="NCBI Taxonomy" id="1234261"/>
    <lineage>
        <taxon>Eukaryota</taxon>
        <taxon>Metazoa</taxon>
        <taxon>Spiralia</taxon>
        <taxon>Gnathifera</taxon>
        <taxon>Rotifera</taxon>
        <taxon>Eurotatoria</taxon>
        <taxon>Bdelloidea</taxon>
        <taxon>Philodinida</taxon>
        <taxon>Philodinidae</taxon>
        <taxon>Didymodactylos</taxon>
    </lineage>
</organism>
<comment type="caution">
    <text evidence="2">The sequence shown here is derived from an EMBL/GenBank/DDBJ whole genome shotgun (WGS) entry which is preliminary data.</text>
</comment>
<accession>A0A8S2NE74</accession>
<evidence type="ECO:0000313" key="3">
    <source>
        <dbReference type="Proteomes" id="UP000682733"/>
    </source>
</evidence>
<dbReference type="Proteomes" id="UP000677228">
    <property type="component" value="Unassembled WGS sequence"/>
</dbReference>
<evidence type="ECO:0000313" key="1">
    <source>
        <dbReference type="EMBL" id="CAF1178711.1"/>
    </source>
</evidence>
<dbReference type="PANTHER" id="PTHR47018:SF3">
    <property type="entry name" value="MYCBP-ASSOCIATED PROTEIN"/>
    <property type="match status" value="1"/>
</dbReference>
<sequence length="1018" mass="116611">MSSPISSVQKQNFRSLNNSLCTFFESDLFVYGLCHTEKMNTVANQYPLLSGFRFTYLTVKQRSALIFFYGNPIDMAATASLAPSIILQTTKQEFIDSVYQLKAVLVVDEAIYTSLLKEKERDAINNSDPQYDDIFLFPGDWHFTKNLFGIVGKFISGSGIEHVFQVLYDQSVVVGILGVYDVDRTFRAYTLLFITLFLLQIENFADENPITEPVLTSVLNNMKDTVDGITKQMKDENINENMKDTFKQSREILNMTDIVDDFNKWREKKSKMNIMFKYYDFLLYKLLKQIFILYIATRTNNFQVRNEQWRYFIPFFFAFNHTNYARMSCHHVYEITQMDQYLKDELTENWTVMMKDRPFSSIACDYAIESTQNKDFKGPAGLTGHMDCDLRTAWALTSPWCAEIKTVVDELANNKLSNNPHVQATQSRIATDNQDLKSMLMILRTDNPFTSQTKDFHKILSGVVISVDIVNELCAASTKFLDVANSFINQHVVGKKTSIFTTISKGNVRLLNTTTALPKTITKTTKETNEKLLRTLIHCSIFRPQASLEKIFKHEFAEPPLSFMNKNDITFQQKSNIISYLTQYFPSAITNIIQQKPLVMILDGNALIAEQPRSNTYEQYALNMFTEKIMPLTSVYNRIDIIFSHESDCCLHDITQKDEQDNKLSIKELKGSFRMPKPTEWAAIIENNRLVIGQCICQIWESSNTFKIPADKLVMVSCPDKRLFLLTSDSQHQFVQNIIVEQHDINIRLIAHSLIQINGFESSSVLIKSKQNDLIVLAVIKAPEVVGNLLVENCYRYRDKNITRYIDCSKLHDLMKEKYKTDNIEIFSLLHALSGSDYTSCIKGITKTSVVNTYFNNPMKYKNLKELMTLPTKNEVLHDCERLLLDVLKSKFATLDEHRLNVVKKSTIKYDQIESLKTLPPTLPPTSDAAYLHFARAAVAYQMWFRNTQLSIGAGHGYEIYNGVFSVKWIMKGITPSPVTVIACSCKSGGCTTCLCATNNLKCVSNFCSCDQQKCSRR</sequence>
<dbReference type="PANTHER" id="PTHR47018">
    <property type="entry name" value="CXC DOMAIN-CONTAINING PROTEIN-RELATED"/>
    <property type="match status" value="1"/>
</dbReference>
<dbReference type="EMBL" id="CAJOBA010034678">
    <property type="protein sequence ID" value="CAF3990045.1"/>
    <property type="molecule type" value="Genomic_DNA"/>
</dbReference>
<reference evidence="2" key="1">
    <citation type="submission" date="2021-02" db="EMBL/GenBank/DDBJ databases">
        <authorList>
            <person name="Nowell W R."/>
        </authorList>
    </citation>
    <scope>NUCLEOTIDE SEQUENCE</scope>
</reference>
<evidence type="ECO:0000313" key="2">
    <source>
        <dbReference type="EMBL" id="CAF3990045.1"/>
    </source>
</evidence>
<dbReference type="EMBL" id="CAJNOK010013150">
    <property type="protein sequence ID" value="CAF1178711.1"/>
    <property type="molecule type" value="Genomic_DNA"/>
</dbReference>
<name>A0A8S2NE74_9BILA</name>
<dbReference type="AlphaFoldDB" id="A0A8S2NE74"/>
<gene>
    <name evidence="1" type="ORF">OVA965_LOCUS22951</name>
    <name evidence="2" type="ORF">TMI583_LOCUS23668</name>
</gene>
<proteinExistence type="predicted"/>